<gene>
    <name evidence="2" type="ORF">ABT39_MTgene2760</name>
</gene>
<evidence type="ECO:0000256" key="1">
    <source>
        <dbReference type="SAM" id="MobiDB-lite"/>
    </source>
</evidence>
<organism evidence="2">
    <name type="scientific">Picea glauca</name>
    <name type="common">White spruce</name>
    <name type="synonym">Pinus glauca</name>
    <dbReference type="NCBI Taxonomy" id="3330"/>
    <lineage>
        <taxon>Eukaryota</taxon>
        <taxon>Viridiplantae</taxon>
        <taxon>Streptophyta</taxon>
        <taxon>Embryophyta</taxon>
        <taxon>Tracheophyta</taxon>
        <taxon>Spermatophyta</taxon>
        <taxon>Pinopsida</taxon>
        <taxon>Pinidae</taxon>
        <taxon>Conifers I</taxon>
        <taxon>Pinales</taxon>
        <taxon>Pinaceae</taxon>
        <taxon>Picea</taxon>
    </lineage>
</organism>
<dbReference type="AlphaFoldDB" id="A0A117NI78"/>
<keyword evidence="2" id="KW-0496">Mitochondrion</keyword>
<proteinExistence type="predicted"/>
<feature type="compositionally biased region" description="Low complexity" evidence="1">
    <location>
        <begin position="1"/>
        <end position="25"/>
    </location>
</feature>
<accession>A0A117NI78</accession>
<name>A0A117NI78_PICGL</name>
<dbReference type="EMBL" id="LKAM01000002">
    <property type="protein sequence ID" value="KUM49535.1"/>
    <property type="molecule type" value="Genomic_DNA"/>
</dbReference>
<feature type="region of interest" description="Disordered" evidence="1">
    <location>
        <begin position="1"/>
        <end position="48"/>
    </location>
</feature>
<geneLocation type="mitochondrion" evidence="2"/>
<reference evidence="2" key="1">
    <citation type="journal article" date="2015" name="Genome Biol. Evol.">
        <title>Organellar Genomes of White Spruce (Picea glauca): Assembly and Annotation.</title>
        <authorList>
            <person name="Jackman S.D."/>
            <person name="Warren R.L."/>
            <person name="Gibb E.A."/>
            <person name="Vandervalk B.P."/>
            <person name="Mohamadi H."/>
            <person name="Chu J."/>
            <person name="Raymond A."/>
            <person name="Pleasance S."/>
            <person name="Coope R."/>
            <person name="Wildung M.R."/>
            <person name="Ritland C.E."/>
            <person name="Bousquet J."/>
            <person name="Jones S.J."/>
            <person name="Bohlmann J."/>
            <person name="Birol I."/>
        </authorList>
    </citation>
    <scope>NUCLEOTIDE SEQUENCE [LARGE SCALE GENOMIC DNA]</scope>
    <source>
        <tissue evidence="2">Flushing bud</tissue>
    </source>
</reference>
<protein>
    <submittedName>
        <fullName evidence="2">Uncharacterized protein</fullName>
    </submittedName>
</protein>
<evidence type="ECO:0000313" key="2">
    <source>
        <dbReference type="EMBL" id="KUM49535.1"/>
    </source>
</evidence>
<comment type="caution">
    <text evidence="2">The sequence shown here is derived from an EMBL/GenBank/DDBJ whole genome shotgun (WGS) entry which is preliminary data.</text>
</comment>
<sequence length="143" mass="16062">MTHRTSGNASNLSSGLSNSYSSPPGQARVKSSRARDCSSINEYGPHIRNSTEMTGRAFETQSMRQTDLLTYSFIHKVVPNPFLNEPYVSHSRIIRLRSDNTDFSLYNQTKTTTWLVGLIYLRCPTEGLCPSPVRPSMHGSLYE</sequence>